<evidence type="ECO:0000256" key="3">
    <source>
        <dbReference type="SAM" id="SignalP"/>
    </source>
</evidence>
<feature type="signal peptide" evidence="3">
    <location>
        <begin position="1"/>
        <end position="23"/>
    </location>
</feature>
<dbReference type="PANTHER" id="PTHR15191">
    <property type="entry name" value="PROTEIN CBG20567"/>
    <property type="match status" value="1"/>
</dbReference>
<keyword evidence="1" id="KW-0325">Glycoprotein</keyword>
<dbReference type="RefSeq" id="XP_042188161.1">
    <property type="nucleotide sequence ID" value="XM_042332227.1"/>
</dbReference>
<evidence type="ECO:0000256" key="2">
    <source>
        <dbReference type="SAM" id="Phobius"/>
    </source>
</evidence>
<reference evidence="5" key="1">
    <citation type="journal article" date="2014" name="Nature">
        <title>Elephant shark genome provides unique insights into gnathostome evolution.</title>
        <authorList>
            <consortium name="International Elephant Shark Genome Sequencing Consortium"/>
            <person name="Venkatesh B."/>
            <person name="Lee A.P."/>
            <person name="Ravi V."/>
            <person name="Maurya A.K."/>
            <person name="Lian M.M."/>
            <person name="Swann J.B."/>
            <person name="Ohta Y."/>
            <person name="Flajnik M.F."/>
            <person name="Sutoh Y."/>
            <person name="Kasahara M."/>
            <person name="Hoon S."/>
            <person name="Gangu V."/>
            <person name="Roy S.W."/>
            <person name="Irimia M."/>
            <person name="Korzh V."/>
            <person name="Kondrychyn I."/>
            <person name="Lim Z.W."/>
            <person name="Tay B.H."/>
            <person name="Tohari S."/>
            <person name="Kong K.W."/>
            <person name="Ho S."/>
            <person name="Lorente-Galdos B."/>
            <person name="Quilez J."/>
            <person name="Marques-Bonet T."/>
            <person name="Raney B.J."/>
            <person name="Ingham P.W."/>
            <person name="Tay A."/>
            <person name="Hillier L.W."/>
            <person name="Minx P."/>
            <person name="Boehm T."/>
            <person name="Wilson R.K."/>
            <person name="Brenner S."/>
            <person name="Warren W.C."/>
        </authorList>
    </citation>
    <scope>NUCLEOTIDE SEQUENCE</scope>
    <source>
        <tissue evidence="5">Spleen</tissue>
    </source>
</reference>
<evidence type="ECO:0000259" key="4">
    <source>
        <dbReference type="SMART" id="SM00423"/>
    </source>
</evidence>
<proteinExistence type="evidence at transcript level"/>
<dbReference type="SMART" id="SM00423">
    <property type="entry name" value="PSI"/>
    <property type="match status" value="1"/>
</dbReference>
<keyword evidence="3" id="KW-0732">Signal</keyword>
<protein>
    <submittedName>
        <fullName evidence="5">Pituitary tumor-transforming 1 interacting protein</fullName>
    </submittedName>
</protein>
<evidence type="ECO:0000256" key="1">
    <source>
        <dbReference type="ARBA" id="ARBA00023180"/>
    </source>
</evidence>
<dbReference type="OrthoDB" id="5829916at2759"/>
<keyword evidence="2" id="KW-0472">Membrane</keyword>
<dbReference type="EMBL" id="JW868546">
    <property type="protein sequence ID" value="AFP01064.1"/>
    <property type="molecule type" value="mRNA"/>
</dbReference>
<dbReference type="GO" id="GO:0005634">
    <property type="term" value="C:nucleus"/>
    <property type="evidence" value="ECO:0007669"/>
    <property type="project" value="TreeGrafter"/>
</dbReference>
<dbReference type="KEGG" id="cmk:103190442"/>
<keyword evidence="2" id="KW-1133">Transmembrane helix</keyword>
<dbReference type="AlphaFoldDB" id="V9KRR8"/>
<dbReference type="InterPro" id="IPR016201">
    <property type="entry name" value="PSI"/>
</dbReference>
<dbReference type="InterPro" id="IPR052304">
    <property type="entry name" value="PTTG1IP"/>
</dbReference>
<name>V9KRR8_CALMI</name>
<feature type="domain" description="PSI" evidence="4">
    <location>
        <begin position="29"/>
        <end position="82"/>
    </location>
</feature>
<feature type="transmembrane region" description="Helical" evidence="2">
    <location>
        <begin position="88"/>
        <end position="112"/>
    </location>
</feature>
<feature type="chain" id="PRO_5004778995" evidence="3">
    <location>
        <begin position="24"/>
        <end position="171"/>
    </location>
</feature>
<accession>V9KRR8</accession>
<dbReference type="GO" id="GO:0005737">
    <property type="term" value="C:cytoplasm"/>
    <property type="evidence" value="ECO:0007669"/>
    <property type="project" value="TreeGrafter"/>
</dbReference>
<dbReference type="PANTHER" id="PTHR15191:SF3">
    <property type="entry name" value="PITUITARY TUMOR-TRANSFORMING GENE PROTEIN-BINDING FACTOR"/>
    <property type="match status" value="1"/>
</dbReference>
<evidence type="ECO:0000313" key="5">
    <source>
        <dbReference type="EMBL" id="AFP01064.1"/>
    </source>
</evidence>
<dbReference type="GeneID" id="103190442"/>
<sequence length="171" mass="19882">MAAVRPSLWLFVLGCLVLNGSIADKRDPECSHFTNTSCERCLENVSCLWCFSDESCVKYPVGNIIPPSSVCPLREARWGVCWMNFESLIIAMSVVGGLILLPLICCCCYCCCKKKFRGSNQDEERWAKQQEDRKRRNEERKAERKMQYDEIRRKYGLLQNSEQPYNKFENE</sequence>
<dbReference type="GO" id="GO:0006606">
    <property type="term" value="P:protein import into nucleus"/>
    <property type="evidence" value="ECO:0007669"/>
    <property type="project" value="TreeGrafter"/>
</dbReference>
<keyword evidence="2" id="KW-0812">Transmembrane</keyword>
<organism evidence="5">
    <name type="scientific">Callorhinchus milii</name>
    <name type="common">Ghost shark</name>
    <dbReference type="NCBI Taxonomy" id="7868"/>
    <lineage>
        <taxon>Eukaryota</taxon>
        <taxon>Metazoa</taxon>
        <taxon>Chordata</taxon>
        <taxon>Craniata</taxon>
        <taxon>Vertebrata</taxon>
        <taxon>Chondrichthyes</taxon>
        <taxon>Holocephali</taxon>
        <taxon>Chimaeriformes</taxon>
        <taxon>Callorhinchidae</taxon>
        <taxon>Callorhinchus</taxon>
    </lineage>
</organism>